<organism evidence="8 9">
    <name type="scientific">Cellulophaga geojensis KL-A</name>
    <dbReference type="NCBI Taxonomy" id="1328323"/>
    <lineage>
        <taxon>Bacteria</taxon>
        <taxon>Pseudomonadati</taxon>
        <taxon>Bacteroidota</taxon>
        <taxon>Flavobacteriia</taxon>
        <taxon>Flavobacteriales</taxon>
        <taxon>Flavobacteriaceae</taxon>
        <taxon>Cellulophaga</taxon>
    </lineage>
</organism>
<evidence type="ECO:0000259" key="6">
    <source>
        <dbReference type="Pfam" id="PF03160"/>
    </source>
</evidence>
<dbReference type="InterPro" id="IPR003644">
    <property type="entry name" value="Calx_beta"/>
</dbReference>
<keyword evidence="3" id="KW-0106">Calcium</keyword>
<evidence type="ECO:0000256" key="2">
    <source>
        <dbReference type="ARBA" id="ARBA00022737"/>
    </source>
</evidence>
<dbReference type="NCBIfam" id="TIGR01451">
    <property type="entry name" value="B_ant_repeat"/>
    <property type="match status" value="2"/>
</dbReference>
<feature type="chain" id="PRO_5045711786" description="DUF11 domain-containing protein" evidence="4">
    <location>
        <begin position="34"/>
        <end position="750"/>
    </location>
</feature>
<feature type="domain" description="DUF11" evidence="5">
    <location>
        <begin position="415"/>
        <end position="531"/>
    </location>
</feature>
<feature type="signal peptide" evidence="4">
    <location>
        <begin position="1"/>
        <end position="33"/>
    </location>
</feature>
<dbReference type="InterPro" id="IPR051172">
    <property type="entry name" value="Chlamydia_OmcB"/>
</dbReference>
<dbReference type="Proteomes" id="UP000019275">
    <property type="component" value="Unassembled WGS sequence"/>
</dbReference>
<feature type="domain" description="Ig-like" evidence="7">
    <location>
        <begin position="238"/>
        <end position="315"/>
    </location>
</feature>
<comment type="caution">
    <text evidence="8">The sequence shown here is derived from an EMBL/GenBank/DDBJ whole genome shotgun (WGS) entry which is preliminary data.</text>
</comment>
<feature type="domain" description="DUF11" evidence="5">
    <location>
        <begin position="537"/>
        <end position="653"/>
    </location>
</feature>
<gene>
    <name evidence="8" type="ORF">KLA_01670</name>
</gene>
<dbReference type="SUPFAM" id="SSF141072">
    <property type="entry name" value="CalX-like"/>
    <property type="match status" value="1"/>
</dbReference>
<dbReference type="Gene3D" id="2.60.40.10">
    <property type="entry name" value="Immunoglobulins"/>
    <property type="match status" value="2"/>
</dbReference>
<dbReference type="InterPro" id="IPR047589">
    <property type="entry name" value="DUF11_rpt"/>
</dbReference>
<sequence>MKIKQLGSFKCIKKQRTLSLLVMFFCFSFLAIGQQVSVQSITNAEEAGQVPGRFRISRTEGIFTGGLRVNFTISGTATNGTDYSSVGGAILIPIFNSSADLDIDGIVDDTLIEGDETVIITLSENSEYNINPLAASARIIIVDNEPVCATAPDAPELRTGEETTFCDSFTKDLNDYVASATPAGTVLTWSSSDDLLDDSSYYDSSIIGFSGEFYGFYLDEANNCVSPPLKITIVQNSSPTVTGTSDSRCGEGSVTLTGTTTDGSLLWYDAPSGGTLVHTGLNFDTPSLSVTTSYYVEATANGCTSDRVEVVATINTQPSSGTGTDATACSLPGNGRVTVVNLDDQLTGADTGEWTLTSQPASSSITIDANSVDFANQPLGEYQFTYTTTGFVAPCTAESTTITITVLDCAPTDTDLSVTKIVDRDEVFTGEDVVFTITVENLTGDPVTAIEITDVLDETTGFEYVSNIAQLGSFNNATGIWSIAELAAGESTSLEITATVIDGGTHINTAEITSSNPVDTATANNQSSATVAIKQIDMSISKSVNKVTATVGDVVVFTITLTNETDGLVTDISVTDILNSTTGFTHVSNTTTMGNYDATTGVWTLDEILGNDTQVLEITAMVLEEGTHVNTVEITDSFPIDEANVDNNIASVALSIEPRSNDECGFMFNQFSPNSDGVNDFLRINCIETYPNNTLTIFNRLGSEVYSVTNYQNNWDGTWKKGDLPNGTYFYVLDLADGSEVKKGWIQIIR</sequence>
<dbReference type="PANTHER" id="PTHR34819">
    <property type="entry name" value="LARGE CYSTEINE-RICH PERIPLASMIC PROTEIN OMCB"/>
    <property type="match status" value="1"/>
</dbReference>
<dbReference type="Gene3D" id="2.60.40.2030">
    <property type="match status" value="1"/>
</dbReference>
<dbReference type="Pfam" id="PF13585">
    <property type="entry name" value="CHU_C"/>
    <property type="match status" value="1"/>
</dbReference>
<protein>
    <recommendedName>
        <fullName evidence="10">DUF11 domain-containing protein</fullName>
    </recommendedName>
</protein>
<accession>A0ABP3BD38</accession>
<feature type="domain" description="Calx-beta" evidence="6">
    <location>
        <begin position="38"/>
        <end position="144"/>
    </location>
</feature>
<dbReference type="Pfam" id="PF03160">
    <property type="entry name" value="Calx-beta"/>
    <property type="match status" value="1"/>
</dbReference>
<dbReference type="InterPro" id="IPR001434">
    <property type="entry name" value="OmcB-like_DUF11"/>
</dbReference>
<dbReference type="Pfam" id="PF19081">
    <property type="entry name" value="Ig_7"/>
    <property type="match status" value="1"/>
</dbReference>
<reference evidence="8 9" key="1">
    <citation type="journal article" date="2014" name="Genome Announc.">
        <title>Draft Genome Sequence of the Carrageenan-Degrading Bacterium Cellulophaga sp. Strain KL-A, Isolated from Decaying Marine Algae.</title>
        <authorList>
            <person name="Shan D."/>
            <person name="Ying J."/>
            <person name="Li X."/>
            <person name="Gao Z."/>
            <person name="Wei G."/>
            <person name="Shao Z."/>
        </authorList>
    </citation>
    <scope>NUCLEOTIDE SEQUENCE [LARGE SCALE GENOMIC DNA]</scope>
    <source>
        <strain evidence="8 9">KL-A</strain>
    </source>
</reference>
<dbReference type="InterPro" id="IPR038081">
    <property type="entry name" value="CalX-like_sf"/>
</dbReference>
<evidence type="ECO:0000313" key="9">
    <source>
        <dbReference type="Proteomes" id="UP000019275"/>
    </source>
</evidence>
<dbReference type="PANTHER" id="PTHR34819:SF5">
    <property type="entry name" value="CONSERVED REPEAT DOMAIN PROTEIN"/>
    <property type="match status" value="1"/>
</dbReference>
<name>A0ABP3BD38_9FLAO</name>
<evidence type="ECO:0000256" key="1">
    <source>
        <dbReference type="ARBA" id="ARBA00022729"/>
    </source>
</evidence>
<evidence type="ECO:0008006" key="10">
    <source>
        <dbReference type="Google" id="ProtNLM"/>
    </source>
</evidence>
<evidence type="ECO:0000259" key="7">
    <source>
        <dbReference type="Pfam" id="PF19081"/>
    </source>
</evidence>
<evidence type="ECO:0000313" key="8">
    <source>
        <dbReference type="EMBL" id="EWH15227.1"/>
    </source>
</evidence>
<dbReference type="EMBL" id="ARZX01000001">
    <property type="protein sequence ID" value="EWH15227.1"/>
    <property type="molecule type" value="Genomic_DNA"/>
</dbReference>
<proteinExistence type="predicted"/>
<dbReference type="InterPro" id="IPR044023">
    <property type="entry name" value="Ig_7"/>
</dbReference>
<dbReference type="Pfam" id="PF01345">
    <property type="entry name" value="DUF11"/>
    <property type="match status" value="2"/>
</dbReference>
<dbReference type="InterPro" id="IPR013783">
    <property type="entry name" value="Ig-like_fold"/>
</dbReference>
<evidence type="ECO:0000259" key="5">
    <source>
        <dbReference type="Pfam" id="PF01345"/>
    </source>
</evidence>
<dbReference type="InterPro" id="IPR026341">
    <property type="entry name" value="T9SS_type_B"/>
</dbReference>
<evidence type="ECO:0000256" key="3">
    <source>
        <dbReference type="ARBA" id="ARBA00022837"/>
    </source>
</evidence>
<dbReference type="NCBIfam" id="TIGR04131">
    <property type="entry name" value="Bac_Flav_CTERM"/>
    <property type="match status" value="1"/>
</dbReference>
<evidence type="ECO:0000256" key="4">
    <source>
        <dbReference type="SAM" id="SignalP"/>
    </source>
</evidence>
<keyword evidence="9" id="KW-1185">Reference proteome</keyword>
<keyword evidence="2" id="KW-0677">Repeat</keyword>
<keyword evidence="1 4" id="KW-0732">Signal</keyword>